<dbReference type="InterPro" id="IPR002933">
    <property type="entry name" value="Peptidase_M20"/>
</dbReference>
<sequence>MKSILDEAYDLKDQLIYWRRHLHQFPEIGFEEVRTSKLVQDVLKNNGYDHIRKVAKTGVVSYLESNEPGPTIMLRADMDALPIQDQKETKYSSRIENKAHLCGHDAHTSILLGAAILLAKKRPKRGNVAFIFQPAEEGLAGAKTVIKEGGLKQPDVDAIVGLHVYPNKPTGTVSVCPGPCTAFSDRFEITIFGKGGHAAHPHLSVDAITVTSEVISALQQVVSRQVDPLKPVVLTIGKINGGYAHNIIAPSITMAGTLRLLDECLRDEVVHRIETLLKGICGGFGADYKFEFKKGYPSVINDSSLLPVLQKTSEEIIGSENLHYIDPSMGGEDFSYYTREVPGIFFRLGIRNEDKGIVYPNHHPLFDIDEDALPIGAAMLAQFALNYLEEHTNTETFKIKSRHNTN</sequence>
<dbReference type="Pfam" id="PF07687">
    <property type="entry name" value="M20_dimer"/>
    <property type="match status" value="1"/>
</dbReference>
<dbReference type="Gene3D" id="3.30.70.360">
    <property type="match status" value="1"/>
</dbReference>
<dbReference type="SUPFAM" id="SSF53187">
    <property type="entry name" value="Zn-dependent exopeptidases"/>
    <property type="match status" value="1"/>
</dbReference>
<dbReference type="PANTHER" id="PTHR11014">
    <property type="entry name" value="PEPTIDASE M20 FAMILY MEMBER"/>
    <property type="match status" value="1"/>
</dbReference>
<dbReference type="Pfam" id="PF01546">
    <property type="entry name" value="Peptidase_M20"/>
    <property type="match status" value="1"/>
</dbReference>
<reference evidence="2 3" key="1">
    <citation type="submission" date="2023-07" db="EMBL/GenBank/DDBJ databases">
        <title>Genomic Encyclopedia of Type Strains, Phase IV (KMG-IV): sequencing the most valuable type-strain genomes for metagenomic binning, comparative biology and taxonomic classification.</title>
        <authorList>
            <person name="Goeker M."/>
        </authorList>
    </citation>
    <scope>NUCLEOTIDE SEQUENCE [LARGE SCALE GENOMIC DNA]</scope>
    <source>
        <strain evidence="2 3">DSM 9768</strain>
    </source>
</reference>
<organism evidence="2 3">
    <name type="scientific">Evansella vedderi</name>
    <dbReference type="NCBI Taxonomy" id="38282"/>
    <lineage>
        <taxon>Bacteria</taxon>
        <taxon>Bacillati</taxon>
        <taxon>Bacillota</taxon>
        <taxon>Bacilli</taxon>
        <taxon>Bacillales</taxon>
        <taxon>Bacillaceae</taxon>
        <taxon>Evansella</taxon>
    </lineage>
</organism>
<gene>
    <name evidence="2" type="ORF">J2S74_003847</name>
</gene>
<dbReference type="InterPro" id="IPR017439">
    <property type="entry name" value="Amidohydrolase"/>
</dbReference>
<proteinExistence type="predicted"/>
<dbReference type="Proteomes" id="UP001230005">
    <property type="component" value="Unassembled WGS sequence"/>
</dbReference>
<evidence type="ECO:0000313" key="2">
    <source>
        <dbReference type="EMBL" id="MDQ0256427.1"/>
    </source>
</evidence>
<comment type="caution">
    <text evidence="2">The sequence shown here is derived from an EMBL/GenBank/DDBJ whole genome shotgun (WGS) entry which is preliminary data.</text>
</comment>
<feature type="domain" description="Peptidase M20 dimerisation" evidence="1">
    <location>
        <begin position="186"/>
        <end position="278"/>
    </location>
</feature>
<accession>A0ABT9ZYV8</accession>
<dbReference type="InterPro" id="IPR011650">
    <property type="entry name" value="Peptidase_M20_dimer"/>
</dbReference>
<dbReference type="SUPFAM" id="SSF55031">
    <property type="entry name" value="Bacterial exopeptidase dimerisation domain"/>
    <property type="match status" value="1"/>
</dbReference>
<evidence type="ECO:0000313" key="3">
    <source>
        <dbReference type="Proteomes" id="UP001230005"/>
    </source>
</evidence>
<dbReference type="NCBIfam" id="TIGR01891">
    <property type="entry name" value="amidohydrolases"/>
    <property type="match status" value="1"/>
</dbReference>
<dbReference type="PIRSF" id="PIRSF005962">
    <property type="entry name" value="Pept_M20D_amidohydro"/>
    <property type="match status" value="1"/>
</dbReference>
<keyword evidence="3" id="KW-1185">Reference proteome</keyword>
<protein>
    <submittedName>
        <fullName evidence="2">Amidohydrolase</fullName>
    </submittedName>
</protein>
<dbReference type="InterPro" id="IPR036264">
    <property type="entry name" value="Bact_exopeptidase_dim_dom"/>
</dbReference>
<dbReference type="EMBL" id="JAUSUG010000016">
    <property type="protein sequence ID" value="MDQ0256427.1"/>
    <property type="molecule type" value="Genomic_DNA"/>
</dbReference>
<name>A0ABT9ZYV8_9BACI</name>
<evidence type="ECO:0000259" key="1">
    <source>
        <dbReference type="Pfam" id="PF07687"/>
    </source>
</evidence>
<dbReference type="RefSeq" id="WP_307328524.1">
    <property type="nucleotide sequence ID" value="NZ_JAUSUG010000016.1"/>
</dbReference>
<dbReference type="PANTHER" id="PTHR11014:SF63">
    <property type="entry name" value="METALLOPEPTIDASE, PUTATIVE (AFU_ORTHOLOGUE AFUA_6G09600)-RELATED"/>
    <property type="match status" value="1"/>
</dbReference>
<dbReference type="CDD" id="cd03886">
    <property type="entry name" value="M20_Acy1"/>
    <property type="match status" value="1"/>
</dbReference>
<dbReference type="Gene3D" id="3.40.630.10">
    <property type="entry name" value="Zn peptidases"/>
    <property type="match status" value="1"/>
</dbReference>